<keyword evidence="1" id="KW-0479">Metal-binding</keyword>
<dbReference type="InterPro" id="IPR003879">
    <property type="entry name" value="Butyrophylin_SPRY"/>
</dbReference>
<dbReference type="PANTHER" id="PTHR24103">
    <property type="entry name" value="E3 UBIQUITIN-PROTEIN LIGASE TRIM"/>
    <property type="match status" value="1"/>
</dbReference>
<dbReference type="PROSITE" id="PS50089">
    <property type="entry name" value="ZF_RING_2"/>
    <property type="match status" value="1"/>
</dbReference>
<dbReference type="InterPro" id="IPR013320">
    <property type="entry name" value="ConA-like_dom_sf"/>
</dbReference>
<name>A0ABM0IER2_ECHTE</name>
<dbReference type="Proteomes" id="UP000694863">
    <property type="component" value="Unplaced"/>
</dbReference>
<sequence>MAMNLQPEVTCPRCLDFFANTYLLPCTHSFCQRCIQTSLSLSGELVWVCPVCRAISQTNPFHGPQMMAVDAPGLPQGPFLEEGPFAFEEPLRFREGVTLDAATSHSLLVVSHDLMSVRCGKVFNHPAGDPGRFTEMPCVLSAPPFLYGPHYWEVEVGESRQWSLGVCLESVDRDETSTSDSAGFWVISMRSGGIYSSSSPDHEIPAWPGLHRVGIFLHVNKERVLFFDAVRKTLIHHEEDIHRGKEPLCAFFCPEEPREADFGTPLTVVYP</sequence>
<evidence type="ECO:0000256" key="4">
    <source>
        <dbReference type="PROSITE-ProRule" id="PRU00175"/>
    </source>
</evidence>
<dbReference type="InterPro" id="IPR003877">
    <property type="entry name" value="SPRY_dom"/>
</dbReference>
<dbReference type="Pfam" id="PF13765">
    <property type="entry name" value="PRY"/>
    <property type="match status" value="1"/>
</dbReference>
<evidence type="ECO:0000256" key="2">
    <source>
        <dbReference type="ARBA" id="ARBA00022771"/>
    </source>
</evidence>
<reference evidence="8" key="1">
    <citation type="submission" date="2025-08" db="UniProtKB">
        <authorList>
            <consortium name="RefSeq"/>
        </authorList>
    </citation>
    <scope>IDENTIFICATION</scope>
</reference>
<accession>A0ABM0IER2</accession>
<keyword evidence="3" id="KW-0862">Zinc</keyword>
<dbReference type="InterPro" id="IPR013083">
    <property type="entry name" value="Znf_RING/FYVE/PHD"/>
</dbReference>
<dbReference type="Pfam" id="PF13923">
    <property type="entry name" value="zf-C3HC4_2"/>
    <property type="match status" value="1"/>
</dbReference>
<dbReference type="InterPro" id="IPR043136">
    <property type="entry name" value="B30.2/SPRY_sf"/>
</dbReference>
<evidence type="ECO:0000313" key="8">
    <source>
        <dbReference type="RefSeq" id="XP_004698461.1"/>
    </source>
</evidence>
<keyword evidence="2 4" id="KW-0863">Zinc-finger</keyword>
<dbReference type="SMART" id="SM00589">
    <property type="entry name" value="PRY"/>
    <property type="match status" value="1"/>
</dbReference>
<dbReference type="InterPro" id="IPR050143">
    <property type="entry name" value="TRIM/RBCC"/>
</dbReference>
<proteinExistence type="predicted"/>
<dbReference type="RefSeq" id="XP_045141295.1">
    <property type="nucleotide sequence ID" value="XM_045285360.1"/>
</dbReference>
<dbReference type="Gene3D" id="3.30.40.10">
    <property type="entry name" value="Zinc/RING finger domain, C3HC4 (zinc finger)"/>
    <property type="match status" value="1"/>
</dbReference>
<gene>
    <name evidence="8" type="primary">RFPL4B</name>
</gene>
<dbReference type="SUPFAM" id="SSF57850">
    <property type="entry name" value="RING/U-box"/>
    <property type="match status" value="1"/>
</dbReference>
<dbReference type="PROSITE" id="PS00518">
    <property type="entry name" value="ZF_RING_1"/>
    <property type="match status" value="1"/>
</dbReference>
<dbReference type="InterPro" id="IPR001870">
    <property type="entry name" value="B30.2/SPRY"/>
</dbReference>
<feature type="domain" description="RING-type" evidence="5">
    <location>
        <begin position="11"/>
        <end position="53"/>
    </location>
</feature>
<dbReference type="InterPro" id="IPR001841">
    <property type="entry name" value="Znf_RING"/>
</dbReference>
<evidence type="ECO:0000256" key="3">
    <source>
        <dbReference type="ARBA" id="ARBA00022833"/>
    </source>
</evidence>
<evidence type="ECO:0000259" key="6">
    <source>
        <dbReference type="PROSITE" id="PS50188"/>
    </source>
</evidence>
<dbReference type="RefSeq" id="XP_004698461.1">
    <property type="nucleotide sequence ID" value="XM_004698404.2"/>
</dbReference>
<evidence type="ECO:0000313" key="7">
    <source>
        <dbReference type="Proteomes" id="UP000694863"/>
    </source>
</evidence>
<dbReference type="InterPro" id="IPR006574">
    <property type="entry name" value="PRY"/>
</dbReference>
<organism evidence="7 8">
    <name type="scientific">Echinops telfairi</name>
    <name type="common">Lesser hedgehog tenrec</name>
    <dbReference type="NCBI Taxonomy" id="9371"/>
    <lineage>
        <taxon>Eukaryota</taxon>
        <taxon>Metazoa</taxon>
        <taxon>Chordata</taxon>
        <taxon>Craniata</taxon>
        <taxon>Vertebrata</taxon>
        <taxon>Euteleostomi</taxon>
        <taxon>Mammalia</taxon>
        <taxon>Eutheria</taxon>
        <taxon>Afrotheria</taxon>
        <taxon>Tenrecidae</taxon>
        <taxon>Tenrecinae</taxon>
        <taxon>Echinops</taxon>
    </lineage>
</organism>
<dbReference type="SUPFAM" id="SSF49899">
    <property type="entry name" value="Concanavalin A-like lectins/glucanases"/>
    <property type="match status" value="1"/>
</dbReference>
<dbReference type="PRINTS" id="PR01407">
    <property type="entry name" value="BUTYPHLNCDUF"/>
</dbReference>
<dbReference type="SMART" id="SM00184">
    <property type="entry name" value="RING"/>
    <property type="match status" value="1"/>
</dbReference>
<evidence type="ECO:0000259" key="5">
    <source>
        <dbReference type="PROSITE" id="PS50089"/>
    </source>
</evidence>
<protein>
    <submittedName>
        <fullName evidence="8">Ret finger protein-like 4B</fullName>
    </submittedName>
</protein>
<dbReference type="Pfam" id="PF00622">
    <property type="entry name" value="SPRY"/>
    <property type="match status" value="1"/>
</dbReference>
<dbReference type="InterPro" id="IPR017907">
    <property type="entry name" value="Znf_RING_CS"/>
</dbReference>
<dbReference type="RefSeq" id="XP_045141296.1">
    <property type="nucleotide sequence ID" value="XM_045285361.1"/>
</dbReference>
<feature type="domain" description="B30.2/SPRY" evidence="6">
    <location>
        <begin position="75"/>
        <end position="267"/>
    </location>
</feature>
<keyword evidence="7" id="KW-1185">Reference proteome</keyword>
<dbReference type="PROSITE" id="PS50188">
    <property type="entry name" value="B302_SPRY"/>
    <property type="match status" value="1"/>
</dbReference>
<dbReference type="Gene3D" id="2.60.120.920">
    <property type="match status" value="1"/>
</dbReference>
<evidence type="ECO:0000256" key="1">
    <source>
        <dbReference type="ARBA" id="ARBA00022723"/>
    </source>
</evidence>
<dbReference type="GeneID" id="101639055"/>
<dbReference type="SMART" id="SM00449">
    <property type="entry name" value="SPRY"/>
    <property type="match status" value="1"/>
</dbReference>